<evidence type="ECO:0000313" key="2">
    <source>
        <dbReference type="Proteomes" id="UP001623660"/>
    </source>
</evidence>
<dbReference type="SUPFAM" id="SSF52540">
    <property type="entry name" value="P-loop containing nucleoside triphosphate hydrolases"/>
    <property type="match status" value="1"/>
</dbReference>
<dbReference type="EMBL" id="JBJHZX010000034">
    <property type="protein sequence ID" value="MFL0197618.1"/>
    <property type="molecule type" value="Genomic_DNA"/>
</dbReference>
<dbReference type="InterPro" id="IPR027417">
    <property type="entry name" value="P-loop_NTPase"/>
</dbReference>
<dbReference type="Gene3D" id="3.40.50.300">
    <property type="entry name" value="P-loop containing nucleotide triphosphate hydrolases"/>
    <property type="match status" value="1"/>
</dbReference>
<keyword evidence="2" id="KW-1185">Reference proteome</keyword>
<protein>
    <submittedName>
        <fullName evidence="1">ATP-binding protein</fullName>
    </submittedName>
</protein>
<keyword evidence="1" id="KW-0547">Nucleotide-binding</keyword>
<proteinExistence type="predicted"/>
<reference evidence="1 2" key="1">
    <citation type="submission" date="2024-11" db="EMBL/GenBank/DDBJ databases">
        <authorList>
            <person name="Heng Y.C."/>
            <person name="Lim A.C.H."/>
            <person name="Lee J.K.Y."/>
            <person name="Kittelmann S."/>
        </authorList>
    </citation>
    <scope>NUCLEOTIDE SEQUENCE [LARGE SCALE GENOMIC DNA]</scope>
    <source>
        <strain evidence="1 2">WILCCON 0269</strain>
    </source>
</reference>
<dbReference type="RefSeq" id="WP_406793721.1">
    <property type="nucleotide sequence ID" value="NZ_JBJHZX010000034.1"/>
</dbReference>
<comment type="caution">
    <text evidence="1">The sequence shown here is derived from an EMBL/GenBank/DDBJ whole genome shotgun (WGS) entry which is preliminary data.</text>
</comment>
<dbReference type="GO" id="GO:0005524">
    <property type="term" value="F:ATP binding"/>
    <property type="evidence" value="ECO:0007669"/>
    <property type="project" value="UniProtKB-KW"/>
</dbReference>
<evidence type="ECO:0000313" key="1">
    <source>
        <dbReference type="EMBL" id="MFL0197618.1"/>
    </source>
</evidence>
<name>A0ABW8SR37_9CLOT</name>
<sequence length="1520" mass="177587">MPYEKGGRADKSGNEYERRWVIYQILRVIEEELVSVELESIGEDEKGIDIWVTSPDGSREGQQCKGRNASKEEWDISSLKSKKIIKNWKKQLDRCSSNKVALVSPLSCQMLEDLIKRAKNTNSVPKDFLNYQIKKSSKEFINFFYGCCSEFNLDSEVDMDLCKIINYLSRISYHQVPDSFQKEIVLNKIQYLFIEDKNNIYNCLENLVAEGEYLGKTITNSFLRGYLKENKILFRALALDTKVASRIEELNDEYKKIFVPINGELLFRNEFKLCTDNIKDGKSIIIHGKAGSGKSGCTQAIISFCESDQIPYIAITLDKRIPNGSAEKWGKDLGLPASISHSLHSVAKNENAVIILDQLDALRWTQAHSRDALIICSEIIRQVTNLNLERNRKISVVLVCRTYDLENDNNIKSLFKKTSEEEKSVEWLKILVKEFDENTVKNIVGKDYDKLSKKLKYVLRIPSNLYIWQHLDRKKAYDEFSTANELLCEWWSQLLDRCEDNEIDEQSVWNAKESIVDRLDKCGMMYTNRKLLNVTPRSLKYLASNGFLTLIGNNVSFAHQSILDYFLVDKMLHKYDDGENIINIIGTKKNQIPGKRYQIQMLLQNIEEYYPNDFVNVGKQMLECSDVRFYVKYVFLEVLGQCTSINSSIKDFVMEYLEKEEFANHIIDNVIVGHAVFVEFLLKSGILDKWMQDDTKKNVAINLMISLHPQYSNNDVKFIKKYAFISKENTEKLFRCFSFNIQEDTDEMFELRMEFYERYPQMVGSYINFKEMFRKCELRTTRVFELLLKYKIKSNSRSVYNYGEKLTDENNEVLKENGEIVVDKLLPYIPQEREYYNIYLEWDGRYAHNSGLERACVEIIKKANAALINKNPEAFIERHKKFMGKGYVVFSEIILTALAQLPSEFSDMVVSYIAANLNENIFDKTSSSKDELALVKDVLRKHTLCCSKYVFLLLENTIICYIDPRAKEWYTRRIEYNKNNKNGDRVYWSFWGDMQMALLSCLPLDRMSEQAKGLLKVLNRRFENVPNIYTHFDCRSGPVSSSVAGKRLGNRQWLQILTNNKLKKRNVSRWSKIKGRFIENSIEEFSTSFREAVSSEPERFIKLLLNCDKYISEIYIDSLFVGVAFSNQLNDVSTDLLEKMILKYSYNYDSFRASYICDIIEKKEGNHWSQNIIDILNDIAINHCNPNSEKLDVTSIKYKEMKSFDMLQSNAFNCVRGNAAMAIGNLLWSNKELYVQFKETVLKLCNDINPAIRLANLYSLSPIYNIDRDWATERILNIFEEDYRMAGYHDSKQLFFLMYPKFRECVLKVILRCYFSDDKDMIKVGAHSLAEMYIRNGEFQDEIFDVENMNETQIESIIEMAVLYFNTKEYNDLAKTLIKKYKFSKFDLEFSISKVFYNNLIDLERDKDFLIEIMKSNMGKRIIYAFAHYLEENSKSVIEYKDIIFSISYNLIENHVENSGDYWGIGGELSKLIIGLYDEVSQASDENLKYILQQCLDIWDLMFEKRIGSARVLSWQILDR</sequence>
<dbReference type="Proteomes" id="UP001623660">
    <property type="component" value="Unassembled WGS sequence"/>
</dbReference>
<keyword evidence="1" id="KW-0067">ATP-binding</keyword>
<organism evidence="1 2">
    <name type="scientific">Candidatus Clostridium eludens</name>
    <dbReference type="NCBI Taxonomy" id="3381663"/>
    <lineage>
        <taxon>Bacteria</taxon>
        <taxon>Bacillati</taxon>
        <taxon>Bacillota</taxon>
        <taxon>Clostridia</taxon>
        <taxon>Eubacteriales</taxon>
        <taxon>Clostridiaceae</taxon>
        <taxon>Clostridium</taxon>
    </lineage>
</organism>
<accession>A0ABW8SR37</accession>
<gene>
    <name evidence="1" type="ORF">ACJDU8_18905</name>
</gene>